<protein>
    <submittedName>
        <fullName evidence="2">Uncharacterized protein</fullName>
    </submittedName>
</protein>
<gene>
    <name evidence="2" type="ORF">K6K41_11095</name>
</gene>
<proteinExistence type="predicted"/>
<dbReference type="Proteomes" id="UP000825701">
    <property type="component" value="Chromosome"/>
</dbReference>
<accession>A0A9E6RBQ0</accession>
<evidence type="ECO:0000313" key="2">
    <source>
        <dbReference type="EMBL" id="QZO01844.1"/>
    </source>
</evidence>
<evidence type="ECO:0000256" key="1">
    <source>
        <dbReference type="SAM" id="MobiDB-lite"/>
    </source>
</evidence>
<dbReference type="EMBL" id="CP081869">
    <property type="protein sequence ID" value="QZO01844.1"/>
    <property type="molecule type" value="Genomic_DNA"/>
</dbReference>
<dbReference type="AlphaFoldDB" id="A0A9E6RBQ0"/>
<reference evidence="2" key="1">
    <citation type="submission" date="2021-08" db="EMBL/GenBank/DDBJ databases">
        <authorList>
            <person name="Zhang H."/>
            <person name="Xu M."/>
            <person name="Yu Z."/>
            <person name="Yang L."/>
            <person name="Cai Y."/>
        </authorList>
    </citation>
    <scope>NUCLEOTIDE SEQUENCE</scope>
    <source>
        <strain evidence="2">CHL1</strain>
    </source>
</reference>
<evidence type="ECO:0000313" key="3">
    <source>
        <dbReference type="Proteomes" id="UP000825701"/>
    </source>
</evidence>
<name>A0A9E6RBQ0_9HYPH</name>
<dbReference type="RefSeq" id="WP_261405187.1">
    <property type="nucleotide sequence ID" value="NZ_CP081869.1"/>
</dbReference>
<organism evidence="2 3">
    <name type="scientific">Chenggangzhangella methanolivorans</name>
    <dbReference type="NCBI Taxonomy" id="1437009"/>
    <lineage>
        <taxon>Bacteria</taxon>
        <taxon>Pseudomonadati</taxon>
        <taxon>Pseudomonadota</taxon>
        <taxon>Alphaproteobacteria</taxon>
        <taxon>Hyphomicrobiales</taxon>
        <taxon>Methylopilaceae</taxon>
        <taxon>Chenggangzhangella</taxon>
    </lineage>
</organism>
<keyword evidence="3" id="KW-1185">Reference proteome</keyword>
<sequence length="138" mass="14899">MADERSGEGASAKADPRRPATTPDVCPVLTPEQARWSQELRRIERDMLDAVESAMRRAAEDAKARLGGAGPDLRPPPPDYFVAVVQQAAFTRMCGADPQTFAGGDVRIAGAVIRNNQNIAMHYWGADPADLAPPERDS</sequence>
<feature type="region of interest" description="Disordered" evidence="1">
    <location>
        <begin position="1"/>
        <end position="27"/>
    </location>
</feature>
<dbReference type="KEGG" id="cmet:K6K41_11095"/>